<name>A0A1W1H7B2_9BACT</name>
<dbReference type="EMBL" id="FWEV01000037">
    <property type="protein sequence ID" value="SLM28324.1"/>
    <property type="molecule type" value="Genomic_DNA"/>
</dbReference>
<feature type="domain" description="HD" evidence="1">
    <location>
        <begin position="35"/>
        <end position="149"/>
    </location>
</feature>
<reference evidence="2 3" key="1">
    <citation type="submission" date="2017-03" db="EMBL/GenBank/DDBJ databases">
        <authorList>
            <person name="Afonso C.L."/>
            <person name="Miller P.J."/>
            <person name="Scott M.A."/>
            <person name="Spackman E."/>
            <person name="Goraichik I."/>
            <person name="Dimitrov K.M."/>
            <person name="Suarez D.L."/>
            <person name="Swayne D.E."/>
        </authorList>
    </citation>
    <scope>NUCLEOTIDE SEQUENCE [LARGE SCALE GENOMIC DNA]</scope>
    <source>
        <strain evidence="2">PRJEB14757</strain>
    </source>
</reference>
<evidence type="ECO:0000259" key="1">
    <source>
        <dbReference type="Pfam" id="PF01966"/>
    </source>
</evidence>
<dbReference type="InterPro" id="IPR006674">
    <property type="entry name" value="HD_domain"/>
</dbReference>
<dbReference type="SUPFAM" id="SSF109604">
    <property type="entry name" value="HD-domain/PDEase-like"/>
    <property type="match status" value="1"/>
</dbReference>
<dbReference type="OrthoDB" id="9797344at2"/>
<proteinExistence type="predicted"/>
<dbReference type="AlphaFoldDB" id="A0A1W1H7B2"/>
<organism evidence="2 3">
    <name type="scientific">Desulfamplus magnetovallimortis</name>
    <dbReference type="NCBI Taxonomy" id="1246637"/>
    <lineage>
        <taxon>Bacteria</taxon>
        <taxon>Pseudomonadati</taxon>
        <taxon>Thermodesulfobacteriota</taxon>
        <taxon>Desulfobacteria</taxon>
        <taxon>Desulfobacterales</taxon>
        <taxon>Desulfobacteraceae</taxon>
        <taxon>Desulfamplus</taxon>
    </lineage>
</organism>
<keyword evidence="3" id="KW-1185">Reference proteome</keyword>
<protein>
    <submittedName>
        <fullName evidence="2">HD domain protein</fullName>
    </submittedName>
</protein>
<dbReference type="CDD" id="cd00077">
    <property type="entry name" value="HDc"/>
    <property type="match status" value="1"/>
</dbReference>
<evidence type="ECO:0000313" key="2">
    <source>
        <dbReference type="EMBL" id="SLM28324.1"/>
    </source>
</evidence>
<evidence type="ECO:0000313" key="3">
    <source>
        <dbReference type="Proteomes" id="UP000191931"/>
    </source>
</evidence>
<dbReference type="Pfam" id="PF01966">
    <property type="entry name" value="HD"/>
    <property type="match status" value="1"/>
</dbReference>
<dbReference type="STRING" id="1246637.MTBBW1_1310022"/>
<dbReference type="Gene3D" id="1.10.3210.10">
    <property type="entry name" value="Hypothetical protein af1432"/>
    <property type="match status" value="1"/>
</dbReference>
<accession>A0A1W1H7B2</accession>
<dbReference type="Proteomes" id="UP000191931">
    <property type="component" value="Unassembled WGS sequence"/>
</dbReference>
<dbReference type="InterPro" id="IPR003607">
    <property type="entry name" value="HD/PDEase_dom"/>
</dbReference>
<dbReference type="RefSeq" id="WP_080804660.1">
    <property type="nucleotide sequence ID" value="NZ_LT828548.1"/>
</dbReference>
<sequence>MKDKDFALLEQKFIEYADSFINNSSQPAPLILKREHTMRVCREIEDLAKEISLSGEQIILARTMALFHDLGRFRQFEEYRTFLDLKSENHARLSIVELKKHAFLANCSDREKFLIQGAIAVHNAAGVPAIKDYEKSTFMKLLRDADKLDIWNVVIGNYIVPDPENSSTVNLGLKDAGGCSDEAISALKSHTYVKSSGIKELNDLKLMQISWVYDLNFPNSVAKVLERSYIDAIVDTLSVPLHYKGLNRVFDDLFVYMKEQKMQLS</sequence>
<gene>
    <name evidence="2" type="ORF">MTBBW1_1310022</name>
</gene>